<keyword evidence="13" id="KW-0325">Glycoprotein</keyword>
<dbReference type="FunFam" id="3.60.21.10:FF:000077">
    <property type="entry name" value="Sphingomyelin phosphodiesterase"/>
    <property type="match status" value="1"/>
</dbReference>
<evidence type="ECO:0000256" key="16">
    <source>
        <dbReference type="ARBA" id="ARBA00059094"/>
    </source>
</evidence>
<evidence type="ECO:0000313" key="19">
    <source>
        <dbReference type="Proteomes" id="UP000075885"/>
    </source>
</evidence>
<organism evidence="18 19">
    <name type="scientific">Anopheles epiroticus</name>
    <dbReference type="NCBI Taxonomy" id="199890"/>
    <lineage>
        <taxon>Eukaryota</taxon>
        <taxon>Metazoa</taxon>
        <taxon>Ecdysozoa</taxon>
        <taxon>Arthropoda</taxon>
        <taxon>Hexapoda</taxon>
        <taxon>Insecta</taxon>
        <taxon>Pterygota</taxon>
        <taxon>Neoptera</taxon>
        <taxon>Endopterygota</taxon>
        <taxon>Diptera</taxon>
        <taxon>Nematocera</taxon>
        <taxon>Culicoidea</taxon>
        <taxon>Culicidae</taxon>
        <taxon>Anophelinae</taxon>
        <taxon>Anopheles</taxon>
    </lineage>
</organism>
<dbReference type="GO" id="GO:0005615">
    <property type="term" value="C:extracellular space"/>
    <property type="evidence" value="ECO:0007669"/>
    <property type="project" value="TreeGrafter"/>
</dbReference>
<keyword evidence="8" id="KW-0479">Metal-binding</keyword>
<keyword evidence="7" id="KW-0964">Secreted</keyword>
<evidence type="ECO:0000256" key="13">
    <source>
        <dbReference type="ARBA" id="ARBA00023180"/>
    </source>
</evidence>
<keyword evidence="19" id="KW-1185">Reference proteome</keyword>
<evidence type="ECO:0000256" key="4">
    <source>
        <dbReference type="ARBA" id="ARBA00008061"/>
    </source>
</evidence>
<evidence type="ECO:0000259" key="17">
    <source>
        <dbReference type="PROSITE" id="PS50015"/>
    </source>
</evidence>
<sequence length="1308" mass="150204">MHDNACIIALKPLSKLPQRPWRRSVDDLSQAGTVELQGVNWKAKLKVCVHVFNDCFSCSFHQERIQPLKMSQYYFPIVFVVLLEILRLAQSHPFLFNSGNQQRRAQVEWKTPEDNWTAEAAPRSIYPLLQNQYNKHQLPPTNRYEMIEGDEDEQALRRMHEAKQNATARTLFYSTKEESHLPPLLTKTIKYFNLQQVAFELETSVMSQVSCTACKAGAGLLQHYIRTGKSKEEIIKMIYQYCVNLKIQSARVCEGVSQLFGVEVIYVLKRITIGPDEICSFIIGDACGDIYNPYHEWEVEFPPVPKPDPRELALPKEAAPVFKVLHLSDTHFDPYYAEGSNADCNEPLCCRLTNGRPTTPNGAAGKWGDYRKCDTPKRTVDHMLNHIADTHSDIDFIIWTGDLPPHDVWNQTKEENLKVLKETVMQMTEKFPGIPIFPALGNHESAPVNSFPPPYVQQVDSSIAWLYDELDVQWRRWLPASVSHTVRRGAFYSVLVRPGYRIISLNMNYCNNKNWWLLLNSTDPATELQWFIYELQSAEFAGEKVHVIGHIPPGHSDCLKVWSRNYYKIVSRFESTITAQFFGHTHFDEFEVFYDPHDLSRATSIAYIGPSVTPYNDLNPGYRIYYIDGDHDETTRLVVDHESWIMNLKEANLYDYPIWYKLYSTRAAYGMKGLRPADWDQLINNMTDSKELFDLYYKHYWKNSPVKPECDYECRKRILCDAKSGRSHDRKYFCEEVEAKIDESNKGWKDWLFSSISSSDGDGVGDLNGIASKLPYLKSIGVKAFWMSPIYKSPMVDFGYDIADFRDIHEEFGTMADFERLVEQARALGLKIIMDFVPNHSSNLHEWFIKSENREAGYEDYYVWHDGKANPNGGRNLPPNNWIQAFRGSAWQWSDKRQQYYLHQFTVEQPDLNYRNPKVVQEMKDVLVFWLDKGVDGFRIDAVPTLYEDTQLRDEPPSGLTDDPEDTNYLKHIYTQDLPETVEMVYEWRELIDAYQKEHGGETRVIMTEAYSSLDVIQTYYASSTGRLGSHMPFNFRLITEVDKHSTAWDYVKVVQDWMGILPAGQVPNWVMGNHDRPRVATRLGEARTDALNMILLSLSGASVTYQGEEIGMTDVYISWDDTVDPAACNAGKDLYAEKSRDPCRTPFQWDDTAMAGFTTGPKTWLPVGELYRQVNVKAQLEAEKSHLKVYRSMMELRKTRTFQLGTVKAIAVKDSVLAVVRELANFSTYITLANLGSQIEVINAVALSDALPGKLYFEVVSVDSHNIRGGSMATKDIVLLPNEAFVLKAHVGPVEKVYTSICDAWLQ</sequence>
<dbReference type="PROSITE" id="PS50015">
    <property type="entry name" value="SAP_B"/>
    <property type="match status" value="1"/>
</dbReference>
<dbReference type="InterPro" id="IPR017853">
    <property type="entry name" value="GH"/>
</dbReference>
<dbReference type="GO" id="GO:0061750">
    <property type="term" value="F:acid sphingomyelin phosphodiesterase activity"/>
    <property type="evidence" value="ECO:0007669"/>
    <property type="project" value="TreeGrafter"/>
</dbReference>
<dbReference type="Proteomes" id="UP000075885">
    <property type="component" value="Unassembled WGS sequence"/>
</dbReference>
<reference evidence="19" key="1">
    <citation type="submission" date="2013-03" db="EMBL/GenBank/DDBJ databases">
        <title>The Genome Sequence of Anopheles epiroticus epiroticus2.</title>
        <authorList>
            <consortium name="The Broad Institute Genomics Platform"/>
            <person name="Neafsey D.E."/>
            <person name="Howell P."/>
            <person name="Walker B."/>
            <person name="Young S.K."/>
            <person name="Zeng Q."/>
            <person name="Gargeya S."/>
            <person name="Fitzgerald M."/>
            <person name="Haas B."/>
            <person name="Abouelleil A."/>
            <person name="Allen A.W."/>
            <person name="Alvarado L."/>
            <person name="Arachchi H.M."/>
            <person name="Berlin A.M."/>
            <person name="Chapman S.B."/>
            <person name="Gainer-Dewar J."/>
            <person name="Goldberg J."/>
            <person name="Griggs A."/>
            <person name="Gujja S."/>
            <person name="Hansen M."/>
            <person name="Howarth C."/>
            <person name="Imamovic A."/>
            <person name="Ireland A."/>
            <person name="Larimer J."/>
            <person name="McCowan C."/>
            <person name="Murphy C."/>
            <person name="Pearson M."/>
            <person name="Poon T.W."/>
            <person name="Priest M."/>
            <person name="Roberts A."/>
            <person name="Saif S."/>
            <person name="Shea T."/>
            <person name="Sisk P."/>
            <person name="Sykes S."/>
            <person name="Wortman J."/>
            <person name="Nusbaum C."/>
            <person name="Birren B."/>
        </authorList>
    </citation>
    <scope>NUCLEOTIDE SEQUENCE [LARGE SCALE GENOMIC DNA]</scope>
    <source>
        <strain evidence="19">Epiroticus2</strain>
    </source>
</reference>
<dbReference type="SUPFAM" id="SSF56300">
    <property type="entry name" value="Metallo-dependent phosphatases"/>
    <property type="match status" value="1"/>
</dbReference>
<dbReference type="GO" id="GO:0046872">
    <property type="term" value="F:metal ion binding"/>
    <property type="evidence" value="ECO:0007669"/>
    <property type="project" value="UniProtKB-KW"/>
</dbReference>
<keyword evidence="11" id="KW-0862">Zinc</keyword>
<dbReference type="GO" id="GO:0004558">
    <property type="term" value="F:alpha-1,4-glucosidase activity"/>
    <property type="evidence" value="ECO:0007669"/>
    <property type="project" value="UniProtKB-EC"/>
</dbReference>
<evidence type="ECO:0000256" key="12">
    <source>
        <dbReference type="ARBA" id="ARBA00023157"/>
    </source>
</evidence>
<dbReference type="EC" id="3.2.1.20" evidence="6"/>
<keyword evidence="9" id="KW-0732">Signal</keyword>
<comment type="similarity">
    <text evidence="5">Belongs to the acid sphingomyelinase family.</text>
</comment>
<evidence type="ECO:0000256" key="9">
    <source>
        <dbReference type="ARBA" id="ARBA00022729"/>
    </source>
</evidence>
<dbReference type="CDD" id="cd00842">
    <property type="entry name" value="MPP_ASMase"/>
    <property type="match status" value="1"/>
</dbReference>
<evidence type="ECO:0000256" key="10">
    <source>
        <dbReference type="ARBA" id="ARBA00022801"/>
    </source>
</evidence>
<dbReference type="STRING" id="199890.A0A182PMW3"/>
<evidence type="ECO:0000256" key="7">
    <source>
        <dbReference type="ARBA" id="ARBA00022525"/>
    </source>
</evidence>
<dbReference type="EnsemblMetazoa" id="AEPI008287-RA">
    <property type="protein sequence ID" value="AEPI008287-PA"/>
    <property type="gene ID" value="AEPI008287"/>
</dbReference>
<comment type="catalytic activity">
    <reaction evidence="1">
        <text>Hydrolysis of terminal, non-reducing (1-&gt;4)-linked alpha-D-glucose residues with release of alpha-D-glucose.</text>
        <dbReference type="EC" id="3.2.1.20"/>
    </reaction>
</comment>
<keyword evidence="14" id="KW-0326">Glycosidase</keyword>
<keyword evidence="12" id="KW-1015">Disulfide bond</keyword>
<evidence type="ECO:0000256" key="6">
    <source>
        <dbReference type="ARBA" id="ARBA00012741"/>
    </source>
</evidence>
<dbReference type="InterPro" id="IPR004843">
    <property type="entry name" value="Calcineurin-like_PHP"/>
</dbReference>
<evidence type="ECO:0000256" key="2">
    <source>
        <dbReference type="ARBA" id="ARBA00001947"/>
    </source>
</evidence>
<comment type="similarity">
    <text evidence="4">Belongs to the glycosyl hydrolase 13 family.</text>
</comment>
<keyword evidence="10" id="KW-0378">Hydrolase</keyword>
<dbReference type="Gene3D" id="3.90.400.10">
    <property type="entry name" value="Oligo-1,6-glucosidase, Domain 2"/>
    <property type="match status" value="1"/>
</dbReference>
<dbReference type="Pfam" id="PF19272">
    <property type="entry name" value="ASMase_C"/>
    <property type="match status" value="1"/>
</dbReference>
<evidence type="ECO:0000256" key="5">
    <source>
        <dbReference type="ARBA" id="ARBA00008234"/>
    </source>
</evidence>
<dbReference type="SUPFAM" id="SSF47862">
    <property type="entry name" value="Saposin"/>
    <property type="match status" value="1"/>
</dbReference>
<dbReference type="InterPro" id="IPR045857">
    <property type="entry name" value="O16G_dom_2"/>
</dbReference>
<comment type="subcellular location">
    <subcellularLocation>
        <location evidence="3">Secreted</location>
    </subcellularLocation>
</comment>
<dbReference type="GO" id="GO:0046513">
    <property type="term" value="P:ceramide biosynthetic process"/>
    <property type="evidence" value="ECO:0007669"/>
    <property type="project" value="TreeGrafter"/>
</dbReference>
<dbReference type="Gene3D" id="3.60.21.10">
    <property type="match status" value="1"/>
</dbReference>
<dbReference type="GO" id="GO:0006685">
    <property type="term" value="P:sphingomyelin catabolic process"/>
    <property type="evidence" value="ECO:0007669"/>
    <property type="project" value="TreeGrafter"/>
</dbReference>
<dbReference type="CDD" id="cd11328">
    <property type="entry name" value="AmyAc_maltase"/>
    <property type="match status" value="1"/>
</dbReference>
<name>A0A182PMW3_9DIPT</name>
<dbReference type="FunFam" id="3.90.400.10:FF:000001">
    <property type="entry name" value="Maltase A3, isoform A"/>
    <property type="match status" value="1"/>
</dbReference>
<dbReference type="InterPro" id="IPR008139">
    <property type="entry name" value="SaposinB_dom"/>
</dbReference>
<dbReference type="InterPro" id="IPR011001">
    <property type="entry name" value="Saposin-like"/>
</dbReference>
<evidence type="ECO:0000313" key="18">
    <source>
        <dbReference type="EnsemblMetazoa" id="AEPI008287-PA"/>
    </source>
</evidence>
<feature type="domain" description="Saposin B-type" evidence="17">
    <location>
        <begin position="207"/>
        <end position="291"/>
    </location>
</feature>
<evidence type="ECO:0000256" key="14">
    <source>
        <dbReference type="ARBA" id="ARBA00023295"/>
    </source>
</evidence>
<evidence type="ECO:0000256" key="15">
    <source>
        <dbReference type="ARBA" id="ARBA00047268"/>
    </source>
</evidence>
<dbReference type="SMART" id="SM00741">
    <property type="entry name" value="SapB"/>
    <property type="match status" value="1"/>
</dbReference>
<proteinExistence type="inferred from homology"/>
<accession>A0A182PMW3</accession>
<comment type="function">
    <text evidence="16">Converts sphingomyelin to ceramide.</text>
</comment>
<dbReference type="PANTHER" id="PTHR10340:SF34">
    <property type="entry name" value="SPHINGOMYELIN PHOSPHODIESTERASE"/>
    <property type="match status" value="1"/>
</dbReference>
<dbReference type="Gene3D" id="3.20.20.80">
    <property type="entry name" value="Glycosidases"/>
    <property type="match status" value="1"/>
</dbReference>
<evidence type="ECO:0000256" key="11">
    <source>
        <dbReference type="ARBA" id="ARBA00022833"/>
    </source>
</evidence>
<dbReference type="SMART" id="SM00642">
    <property type="entry name" value="Aamy"/>
    <property type="match status" value="1"/>
</dbReference>
<dbReference type="InterPro" id="IPR006047">
    <property type="entry name" value="GH13_cat_dom"/>
</dbReference>
<reference evidence="18" key="2">
    <citation type="submission" date="2020-05" db="UniProtKB">
        <authorList>
            <consortium name="EnsemblMetazoa"/>
        </authorList>
    </citation>
    <scope>IDENTIFICATION</scope>
    <source>
        <strain evidence="18">Epiroticus2</strain>
    </source>
</reference>
<dbReference type="FunFam" id="1.10.225.10:FF:000010">
    <property type="entry name" value="Sphingomyelin phosphodiesterase"/>
    <property type="match status" value="1"/>
</dbReference>
<evidence type="ECO:0000256" key="3">
    <source>
        <dbReference type="ARBA" id="ARBA00004613"/>
    </source>
</evidence>
<dbReference type="InterPro" id="IPR029052">
    <property type="entry name" value="Metallo-depent_PP-like"/>
</dbReference>
<dbReference type="InterPro" id="IPR045473">
    <property type="entry name" value="ASM_C"/>
</dbReference>
<evidence type="ECO:0000256" key="8">
    <source>
        <dbReference type="ARBA" id="ARBA00022723"/>
    </source>
</evidence>
<comment type="catalytic activity">
    <reaction evidence="15">
        <text>a sphingomyelin + H2O = phosphocholine + an N-acylsphing-4-enine + H(+)</text>
        <dbReference type="Rhea" id="RHEA:19253"/>
        <dbReference type="ChEBI" id="CHEBI:15377"/>
        <dbReference type="ChEBI" id="CHEBI:15378"/>
        <dbReference type="ChEBI" id="CHEBI:17636"/>
        <dbReference type="ChEBI" id="CHEBI:52639"/>
        <dbReference type="ChEBI" id="CHEBI:295975"/>
        <dbReference type="EC" id="3.1.4.12"/>
    </reaction>
    <physiologicalReaction direction="left-to-right" evidence="15">
        <dbReference type="Rhea" id="RHEA:19254"/>
    </physiologicalReaction>
</comment>
<dbReference type="GO" id="GO:0005764">
    <property type="term" value="C:lysosome"/>
    <property type="evidence" value="ECO:0007669"/>
    <property type="project" value="TreeGrafter"/>
</dbReference>
<dbReference type="GO" id="GO:0005975">
    <property type="term" value="P:carbohydrate metabolic process"/>
    <property type="evidence" value="ECO:0007669"/>
    <property type="project" value="InterPro"/>
</dbReference>
<evidence type="ECO:0000256" key="1">
    <source>
        <dbReference type="ARBA" id="ARBA00001657"/>
    </source>
</evidence>
<dbReference type="Pfam" id="PF00128">
    <property type="entry name" value="Alpha-amylase"/>
    <property type="match status" value="1"/>
</dbReference>
<dbReference type="SUPFAM" id="SSF51445">
    <property type="entry name" value="(Trans)glycosidases"/>
    <property type="match status" value="1"/>
</dbReference>
<comment type="cofactor">
    <cofactor evidence="2">
        <name>Zn(2+)</name>
        <dbReference type="ChEBI" id="CHEBI:29105"/>
    </cofactor>
</comment>
<protein>
    <recommendedName>
        <fullName evidence="6">alpha-glucosidase</fullName>
        <ecNumber evidence="6">3.2.1.20</ecNumber>
    </recommendedName>
</protein>
<dbReference type="PANTHER" id="PTHR10340">
    <property type="entry name" value="SPHINGOMYELIN PHOSPHODIESTERASE"/>
    <property type="match status" value="1"/>
</dbReference>
<dbReference type="GO" id="GO:0016020">
    <property type="term" value="C:membrane"/>
    <property type="evidence" value="ECO:0007669"/>
    <property type="project" value="GOC"/>
</dbReference>
<dbReference type="Gene3D" id="1.10.225.10">
    <property type="entry name" value="Saposin-like"/>
    <property type="match status" value="1"/>
</dbReference>
<dbReference type="Pfam" id="PF00149">
    <property type="entry name" value="Metallophos"/>
    <property type="match status" value="1"/>
</dbReference>
<dbReference type="VEuPathDB" id="VectorBase:AEPI008287"/>
<dbReference type="InterPro" id="IPR041805">
    <property type="entry name" value="ASMase/PPN1_MPP"/>
</dbReference>